<organism evidence="1 2">
    <name type="scientific">Citrus x changshan-huyou</name>
    <dbReference type="NCBI Taxonomy" id="2935761"/>
    <lineage>
        <taxon>Eukaryota</taxon>
        <taxon>Viridiplantae</taxon>
        <taxon>Streptophyta</taxon>
        <taxon>Embryophyta</taxon>
        <taxon>Tracheophyta</taxon>
        <taxon>Spermatophyta</taxon>
        <taxon>Magnoliopsida</taxon>
        <taxon>eudicotyledons</taxon>
        <taxon>Gunneridae</taxon>
        <taxon>Pentapetalae</taxon>
        <taxon>rosids</taxon>
        <taxon>malvids</taxon>
        <taxon>Sapindales</taxon>
        <taxon>Rutaceae</taxon>
        <taxon>Aurantioideae</taxon>
        <taxon>Citrus</taxon>
    </lineage>
</organism>
<dbReference type="EMBL" id="JBCGBO010000001">
    <property type="protein sequence ID" value="KAK9228231.1"/>
    <property type="molecule type" value="Genomic_DNA"/>
</dbReference>
<accession>A0AAP0N105</accession>
<comment type="caution">
    <text evidence="1">The sequence shown here is derived from an EMBL/GenBank/DDBJ whole genome shotgun (WGS) entry which is preliminary data.</text>
</comment>
<reference evidence="1 2" key="1">
    <citation type="submission" date="2024-05" db="EMBL/GenBank/DDBJ databases">
        <title>Haplotype-resolved chromosome-level genome assembly of Huyou (Citrus changshanensis).</title>
        <authorList>
            <person name="Miao C."/>
            <person name="Chen W."/>
            <person name="Wu Y."/>
            <person name="Wang L."/>
            <person name="Zhao S."/>
            <person name="Grierson D."/>
            <person name="Xu C."/>
            <person name="Chen K."/>
        </authorList>
    </citation>
    <scope>NUCLEOTIDE SEQUENCE [LARGE SCALE GENOMIC DNA]</scope>
    <source>
        <strain evidence="1">01-14</strain>
        <tissue evidence="1">Leaf</tissue>
    </source>
</reference>
<gene>
    <name evidence="1" type="ORF">WN944_021180</name>
</gene>
<evidence type="ECO:0000313" key="2">
    <source>
        <dbReference type="Proteomes" id="UP001428341"/>
    </source>
</evidence>
<name>A0AAP0N105_9ROSI</name>
<protein>
    <submittedName>
        <fullName evidence="1">Uncharacterized protein</fullName>
    </submittedName>
</protein>
<keyword evidence="2" id="KW-1185">Reference proteome</keyword>
<evidence type="ECO:0000313" key="1">
    <source>
        <dbReference type="EMBL" id="KAK9228231.1"/>
    </source>
</evidence>
<dbReference type="Proteomes" id="UP001428341">
    <property type="component" value="Unassembled WGS sequence"/>
</dbReference>
<dbReference type="AlphaFoldDB" id="A0AAP0N105"/>
<proteinExistence type="predicted"/>
<sequence length="131" mass="15009">MKFCQHRKITALGDMSLFYQSMRSCCCRQICLIRNISDLCVNQYCASVSQFIGFCFWDGYDQENAPDRASNHAQLNISISDLNNLSNSEGFKPRGLIIGRSHPYSVLRSAGNKFRVRRFEVKEIVFVLISL</sequence>